<reference evidence="3 4" key="1">
    <citation type="submission" date="2023-07" db="EMBL/GenBank/DDBJ databases">
        <title>Protaetiibacter sp. nov WY-16 isolated from soil.</title>
        <authorList>
            <person name="Liu B."/>
            <person name="Wan Y."/>
        </authorList>
    </citation>
    <scope>NUCLEOTIDE SEQUENCE [LARGE SCALE GENOMIC DNA]</scope>
    <source>
        <strain evidence="3 4">WY-16</strain>
    </source>
</reference>
<name>A0ABT9BNF2_9MICO</name>
<gene>
    <name evidence="3" type="ORF">Q5716_09945</name>
</gene>
<feature type="compositionally biased region" description="Basic and acidic residues" evidence="1">
    <location>
        <begin position="121"/>
        <end position="130"/>
    </location>
</feature>
<dbReference type="Pfam" id="PF04993">
    <property type="entry name" value="TfoX_N"/>
    <property type="match status" value="1"/>
</dbReference>
<dbReference type="Proteomes" id="UP001241072">
    <property type="component" value="Unassembled WGS sequence"/>
</dbReference>
<organism evidence="3 4">
    <name type="scientific">Antiquaquibacter soli</name>
    <dbReference type="NCBI Taxonomy" id="3064523"/>
    <lineage>
        <taxon>Bacteria</taxon>
        <taxon>Bacillati</taxon>
        <taxon>Actinomycetota</taxon>
        <taxon>Actinomycetes</taxon>
        <taxon>Micrococcales</taxon>
        <taxon>Microbacteriaceae</taxon>
        <taxon>Antiquaquibacter</taxon>
    </lineage>
</organism>
<feature type="region of interest" description="Disordered" evidence="1">
    <location>
        <begin position="106"/>
        <end position="130"/>
    </location>
</feature>
<evidence type="ECO:0000313" key="4">
    <source>
        <dbReference type="Proteomes" id="UP001241072"/>
    </source>
</evidence>
<feature type="compositionally biased region" description="Pro residues" evidence="1">
    <location>
        <begin position="109"/>
        <end position="119"/>
    </location>
</feature>
<dbReference type="InterPro" id="IPR007076">
    <property type="entry name" value="TfoX_N"/>
</dbReference>
<sequence>MKMPRPTDEGKEFFRDLVTDFSGVTVKPMFANLGAFVNGTMFAALIGDTIGVRLPDDSARAELANRPGAGGFGPGEKPLREYVGLPLTWPRDELVEWLHLAYLQIGELPPKPPKPARAPRPPREQKKGPA</sequence>
<comment type="caution">
    <text evidence="3">The sequence shown here is derived from an EMBL/GenBank/DDBJ whole genome shotgun (WGS) entry which is preliminary data.</text>
</comment>
<accession>A0ABT9BNF2</accession>
<protein>
    <submittedName>
        <fullName evidence="3">TfoX/Sxy family protein</fullName>
    </submittedName>
</protein>
<dbReference type="EMBL" id="JAUQUB010000001">
    <property type="protein sequence ID" value="MDO7882545.1"/>
    <property type="molecule type" value="Genomic_DNA"/>
</dbReference>
<evidence type="ECO:0000313" key="3">
    <source>
        <dbReference type="EMBL" id="MDO7882545.1"/>
    </source>
</evidence>
<proteinExistence type="predicted"/>
<evidence type="ECO:0000256" key="1">
    <source>
        <dbReference type="SAM" id="MobiDB-lite"/>
    </source>
</evidence>
<dbReference type="RefSeq" id="WP_305002919.1">
    <property type="nucleotide sequence ID" value="NZ_JAUQUB010000001.1"/>
</dbReference>
<evidence type="ECO:0000259" key="2">
    <source>
        <dbReference type="Pfam" id="PF04993"/>
    </source>
</evidence>
<feature type="domain" description="TfoX N-terminal" evidence="2">
    <location>
        <begin position="17"/>
        <end position="102"/>
    </location>
</feature>
<dbReference type="SUPFAM" id="SSF159894">
    <property type="entry name" value="YgaC/TfoX-N like"/>
    <property type="match status" value="1"/>
</dbReference>
<keyword evidence="4" id="KW-1185">Reference proteome</keyword>
<dbReference type="Gene3D" id="3.30.1460.30">
    <property type="entry name" value="YgaC/TfoX-N like chaperone"/>
    <property type="match status" value="1"/>
</dbReference>